<feature type="compositionally biased region" description="Basic residues" evidence="1">
    <location>
        <begin position="1"/>
        <end position="18"/>
    </location>
</feature>
<feature type="region of interest" description="Disordered" evidence="1">
    <location>
        <begin position="1"/>
        <end position="42"/>
    </location>
</feature>
<evidence type="ECO:0000313" key="3">
    <source>
        <dbReference type="Proteomes" id="UP000276834"/>
    </source>
</evidence>
<accession>A0A3L8Q685</accession>
<feature type="compositionally biased region" description="Polar residues" evidence="1">
    <location>
        <begin position="179"/>
        <end position="192"/>
    </location>
</feature>
<name>A0A3L8Q685_CHLGU</name>
<dbReference type="EMBL" id="QUSF01005136">
    <property type="protein sequence ID" value="RLV62826.1"/>
    <property type="molecule type" value="Genomic_DNA"/>
</dbReference>
<protein>
    <submittedName>
        <fullName evidence="2">Uncharacterized protein</fullName>
    </submittedName>
</protein>
<dbReference type="Proteomes" id="UP000276834">
    <property type="component" value="Unassembled WGS sequence"/>
</dbReference>
<keyword evidence="3" id="KW-1185">Reference proteome</keyword>
<dbReference type="AlphaFoldDB" id="A0A3L8Q685"/>
<reference evidence="2 3" key="1">
    <citation type="journal article" date="2018" name="Proc. R. Soc. B">
        <title>A non-coding region near Follistatin controls head colour polymorphism in the Gouldian finch.</title>
        <authorList>
            <person name="Toomey M.B."/>
            <person name="Marques C.I."/>
            <person name="Andrade P."/>
            <person name="Araujo P.M."/>
            <person name="Sabatino S."/>
            <person name="Gazda M.A."/>
            <person name="Afonso S."/>
            <person name="Lopes R.J."/>
            <person name="Corbo J.C."/>
            <person name="Carneiro M."/>
        </authorList>
    </citation>
    <scope>NUCLEOTIDE SEQUENCE [LARGE SCALE GENOMIC DNA]</scope>
    <source>
        <strain evidence="2">Red01</strain>
        <tissue evidence="2">Muscle</tissue>
    </source>
</reference>
<sequence length="253" mass="27403">MGERLKKGRGKVKQKGGKGKKEAPADLLGPHVEEEVGGGEAEDDAVDVQGAGLGHQEHALDTRTRGWTHGHPKPAQEHQICSRGTKNHQMKGFEPKKGWEGRRELWNSNPKSFVPPGSRSGSRKRGISAQIPAGVCREGWGPPGNGFFWGEKQDFGVGTALSSLGRSGKEKGGCGYTKSWETSRSEGTSTSWEPALGGKKGENFGVKSGILGGKAPWERGIRGCFRGHLLVPSMMVLRQRRNTSEKGLRSWQL</sequence>
<evidence type="ECO:0000313" key="2">
    <source>
        <dbReference type="EMBL" id="RLV62826.1"/>
    </source>
</evidence>
<proteinExistence type="predicted"/>
<feature type="region of interest" description="Disordered" evidence="1">
    <location>
        <begin position="64"/>
        <end position="125"/>
    </location>
</feature>
<feature type="compositionally biased region" description="Basic and acidic residues" evidence="1">
    <location>
        <begin position="91"/>
        <end position="105"/>
    </location>
</feature>
<gene>
    <name evidence="2" type="ORF">DV515_00018903</name>
</gene>
<feature type="region of interest" description="Disordered" evidence="1">
    <location>
        <begin position="172"/>
        <end position="199"/>
    </location>
</feature>
<organism evidence="2 3">
    <name type="scientific">Chloebia gouldiae</name>
    <name type="common">Gouldian finch</name>
    <name type="synonym">Erythrura gouldiae</name>
    <dbReference type="NCBI Taxonomy" id="44316"/>
    <lineage>
        <taxon>Eukaryota</taxon>
        <taxon>Metazoa</taxon>
        <taxon>Chordata</taxon>
        <taxon>Craniata</taxon>
        <taxon>Vertebrata</taxon>
        <taxon>Euteleostomi</taxon>
        <taxon>Archelosauria</taxon>
        <taxon>Archosauria</taxon>
        <taxon>Dinosauria</taxon>
        <taxon>Saurischia</taxon>
        <taxon>Theropoda</taxon>
        <taxon>Coelurosauria</taxon>
        <taxon>Aves</taxon>
        <taxon>Neognathae</taxon>
        <taxon>Neoaves</taxon>
        <taxon>Telluraves</taxon>
        <taxon>Australaves</taxon>
        <taxon>Passeriformes</taxon>
        <taxon>Passeroidea</taxon>
        <taxon>Passeridae</taxon>
        <taxon>Chloebia</taxon>
    </lineage>
</organism>
<comment type="caution">
    <text evidence="2">The sequence shown here is derived from an EMBL/GenBank/DDBJ whole genome shotgun (WGS) entry which is preliminary data.</text>
</comment>
<evidence type="ECO:0000256" key="1">
    <source>
        <dbReference type="SAM" id="MobiDB-lite"/>
    </source>
</evidence>